<organism evidence="2">
    <name type="scientific">Ignisphaera aggregans</name>
    <dbReference type="NCBI Taxonomy" id="334771"/>
    <lineage>
        <taxon>Archaea</taxon>
        <taxon>Thermoproteota</taxon>
        <taxon>Thermoprotei</taxon>
        <taxon>Desulfurococcales</taxon>
        <taxon>Desulfurococcaceae</taxon>
        <taxon>Ignisphaera</taxon>
    </lineage>
</organism>
<evidence type="ECO:0000313" key="2">
    <source>
        <dbReference type="EMBL" id="HGI86830.1"/>
    </source>
</evidence>
<dbReference type="GO" id="GO:0016887">
    <property type="term" value="F:ATP hydrolysis activity"/>
    <property type="evidence" value="ECO:0007669"/>
    <property type="project" value="InterPro"/>
</dbReference>
<name>A0A7C4FGC7_9CREN</name>
<dbReference type="EMBL" id="DTFF01000002">
    <property type="protein sequence ID" value="HGI86830.1"/>
    <property type="molecule type" value="Genomic_DNA"/>
</dbReference>
<dbReference type="SMART" id="SM00382">
    <property type="entry name" value="AAA"/>
    <property type="match status" value="1"/>
</dbReference>
<dbReference type="SUPFAM" id="SSF52540">
    <property type="entry name" value="P-loop containing nucleoside triphosphate hydrolases"/>
    <property type="match status" value="1"/>
</dbReference>
<protein>
    <recommendedName>
        <fullName evidence="1">AAA+ ATPase domain-containing protein</fullName>
    </recommendedName>
</protein>
<dbReference type="Pfam" id="PF13401">
    <property type="entry name" value="AAA_22"/>
    <property type="match status" value="1"/>
</dbReference>
<dbReference type="InterPro" id="IPR027417">
    <property type="entry name" value="P-loop_NTPase"/>
</dbReference>
<accession>A0A7C4FGC7</accession>
<dbReference type="InterPro" id="IPR003593">
    <property type="entry name" value="AAA+_ATPase"/>
</dbReference>
<gene>
    <name evidence="2" type="ORF">ENV14_00290</name>
</gene>
<proteinExistence type="predicted"/>
<dbReference type="AlphaFoldDB" id="A0A7C4FGC7"/>
<feature type="domain" description="AAA+ ATPase" evidence="1">
    <location>
        <begin position="17"/>
        <end position="151"/>
    </location>
</feature>
<evidence type="ECO:0000259" key="1">
    <source>
        <dbReference type="SMART" id="SM00382"/>
    </source>
</evidence>
<dbReference type="InterPro" id="IPR049945">
    <property type="entry name" value="AAA_22"/>
</dbReference>
<comment type="caution">
    <text evidence="2">The sequence shown here is derived from an EMBL/GenBank/DDBJ whole genome shotgun (WGS) entry which is preliminary data.</text>
</comment>
<sequence>MSISICNKEIDELLFKKPLKVVIYGVAGSGKTNLLLNILKCSQINDFAAIFISTEGTTFANKIAKLGIETKNAYFAFALSQDHLMSLVLDALRYRTTLVIIDSINHLYRVEFREHEDLNPFIHLLTLLNSVNESGVTIITSAQVKFNENVPAGFEYLKIWCDTMLELSVLPNKTRVLKFAKPTLRNVYRFVLTDYGVVWL</sequence>
<dbReference type="Gene3D" id="3.40.50.300">
    <property type="entry name" value="P-loop containing nucleotide triphosphate hydrolases"/>
    <property type="match status" value="1"/>
</dbReference>
<reference evidence="2" key="1">
    <citation type="journal article" date="2020" name="mSystems">
        <title>Genome- and Community-Level Interaction Insights into Carbon Utilization and Element Cycling Functions of Hydrothermarchaeota in Hydrothermal Sediment.</title>
        <authorList>
            <person name="Zhou Z."/>
            <person name="Liu Y."/>
            <person name="Xu W."/>
            <person name="Pan J."/>
            <person name="Luo Z.H."/>
            <person name="Li M."/>
        </authorList>
    </citation>
    <scope>NUCLEOTIDE SEQUENCE [LARGE SCALE GENOMIC DNA]</scope>
    <source>
        <strain evidence="2">SpSt-732</strain>
    </source>
</reference>